<evidence type="ECO:0008006" key="7">
    <source>
        <dbReference type="Google" id="ProtNLM"/>
    </source>
</evidence>
<organism evidence="5 6">
    <name type="scientific">Paenibacillus pasadenensis</name>
    <dbReference type="NCBI Taxonomy" id="217090"/>
    <lineage>
        <taxon>Bacteria</taxon>
        <taxon>Bacillati</taxon>
        <taxon>Bacillota</taxon>
        <taxon>Bacilli</taxon>
        <taxon>Bacillales</taxon>
        <taxon>Paenibacillaceae</taxon>
        <taxon>Paenibacillus</taxon>
    </lineage>
</organism>
<dbReference type="NCBIfam" id="NF007797">
    <property type="entry name" value="PRK10502.1"/>
    <property type="match status" value="1"/>
</dbReference>
<feature type="compositionally biased region" description="Basic and acidic residues" evidence="3">
    <location>
        <begin position="207"/>
        <end position="218"/>
    </location>
</feature>
<dbReference type="InterPro" id="IPR051159">
    <property type="entry name" value="Hexapeptide_acetyltransf"/>
</dbReference>
<dbReference type="RefSeq" id="WP_101808063.1">
    <property type="nucleotide sequence ID" value="NZ_NFEZ01000003.1"/>
</dbReference>
<sequence>MSANRIRLDRYDQSGYSRGRSGAVVLLWWLVQGSLFRYSLHPMYGWRRFLLRLFGARIGRGVQVRATARFTYPWKVSIGDWSWIGDEAEFYSLDRIEVGAHCVVSQRSYLCTGSHDIEDPRFGLVTRPIVLRDGAWVASDAFVYPGVTVGVMGVVAARSTVTRPVPDGEVHAGTPAAFVKRRIVKDGAEGAGGAGVAEGEAMTDGGLQKDRRAGRNAG</sequence>
<dbReference type="Gene3D" id="2.160.10.10">
    <property type="entry name" value="Hexapeptide repeat proteins"/>
    <property type="match status" value="1"/>
</dbReference>
<evidence type="ECO:0000256" key="4">
    <source>
        <dbReference type="SAM" id="Phobius"/>
    </source>
</evidence>
<comment type="caution">
    <text evidence="5">The sequence shown here is derived from an EMBL/GenBank/DDBJ whole genome shotgun (WGS) entry which is preliminary data.</text>
</comment>
<dbReference type="SUPFAM" id="SSF51161">
    <property type="entry name" value="Trimeric LpxA-like enzymes"/>
    <property type="match status" value="1"/>
</dbReference>
<dbReference type="EMBL" id="NFEZ01000003">
    <property type="protein sequence ID" value="PLT47321.1"/>
    <property type="molecule type" value="Genomic_DNA"/>
</dbReference>
<dbReference type="GO" id="GO:0008374">
    <property type="term" value="F:O-acyltransferase activity"/>
    <property type="evidence" value="ECO:0007669"/>
    <property type="project" value="TreeGrafter"/>
</dbReference>
<name>A0A2N5NAE7_9BACL</name>
<reference evidence="5 6" key="1">
    <citation type="submission" date="2017-05" db="EMBL/GenBank/DDBJ databases">
        <title>Functional genome analysis of Paenibacillus pasadenensis strain R16: insights on endophytic life style and antifungal activity.</title>
        <authorList>
            <person name="Passera A."/>
            <person name="Marcolungo L."/>
            <person name="Casati P."/>
            <person name="Brasca M."/>
            <person name="Quaglino F."/>
            <person name="Delledonne M."/>
        </authorList>
    </citation>
    <scope>NUCLEOTIDE SEQUENCE [LARGE SCALE GENOMIC DNA]</scope>
    <source>
        <strain evidence="5 6">R16</strain>
    </source>
</reference>
<dbReference type="Proteomes" id="UP000234789">
    <property type="component" value="Unassembled WGS sequence"/>
</dbReference>
<keyword evidence="4" id="KW-0472">Membrane</keyword>
<accession>A0A2N5NAE7</accession>
<keyword evidence="4" id="KW-1133">Transmembrane helix</keyword>
<feature type="transmembrane region" description="Helical" evidence="4">
    <location>
        <begin position="20"/>
        <end position="40"/>
    </location>
</feature>
<keyword evidence="2" id="KW-0808">Transferase</keyword>
<dbReference type="GO" id="GO:0005829">
    <property type="term" value="C:cytosol"/>
    <property type="evidence" value="ECO:0007669"/>
    <property type="project" value="TreeGrafter"/>
</dbReference>
<evidence type="ECO:0000256" key="3">
    <source>
        <dbReference type="SAM" id="MobiDB-lite"/>
    </source>
</evidence>
<dbReference type="AlphaFoldDB" id="A0A2N5NAE7"/>
<feature type="region of interest" description="Disordered" evidence="3">
    <location>
        <begin position="190"/>
        <end position="218"/>
    </location>
</feature>
<evidence type="ECO:0000256" key="1">
    <source>
        <dbReference type="ARBA" id="ARBA00007274"/>
    </source>
</evidence>
<dbReference type="PANTHER" id="PTHR23416">
    <property type="entry name" value="SIALIC ACID SYNTHASE-RELATED"/>
    <property type="match status" value="1"/>
</dbReference>
<dbReference type="PANTHER" id="PTHR23416:SF23">
    <property type="entry name" value="ACETYLTRANSFERASE C18B11.09C-RELATED"/>
    <property type="match status" value="1"/>
</dbReference>
<proteinExistence type="inferred from homology"/>
<keyword evidence="4" id="KW-0812">Transmembrane</keyword>
<evidence type="ECO:0000256" key="2">
    <source>
        <dbReference type="ARBA" id="ARBA00022679"/>
    </source>
</evidence>
<evidence type="ECO:0000313" key="6">
    <source>
        <dbReference type="Proteomes" id="UP000234789"/>
    </source>
</evidence>
<dbReference type="InterPro" id="IPR011004">
    <property type="entry name" value="Trimer_LpxA-like_sf"/>
</dbReference>
<keyword evidence="6" id="KW-1185">Reference proteome</keyword>
<protein>
    <recommendedName>
        <fullName evidence="7">Colanic acid biosynthesis acetyltransferase WcaF</fullName>
    </recommendedName>
</protein>
<comment type="similarity">
    <text evidence="1">Belongs to the transferase hexapeptide repeat family.</text>
</comment>
<evidence type="ECO:0000313" key="5">
    <source>
        <dbReference type="EMBL" id="PLT47321.1"/>
    </source>
</evidence>
<gene>
    <name evidence="5" type="ORF">B8V81_1545</name>
</gene>